<protein>
    <recommendedName>
        <fullName evidence="3 8">Superoxide dismutase</fullName>
        <ecNumber evidence="3 8">1.15.1.1</ecNumber>
    </recommendedName>
</protein>
<dbReference type="PRINTS" id="PR01703">
    <property type="entry name" value="MNSODISMTASE"/>
</dbReference>
<dbReference type="SUPFAM" id="SSF54719">
    <property type="entry name" value="Fe,Mn superoxide dismutase (SOD), C-terminal domain"/>
    <property type="match status" value="1"/>
</dbReference>
<reference evidence="12" key="1">
    <citation type="submission" date="2013-11" db="EMBL/GenBank/DDBJ databases">
        <title>Symbiont-containing voluminous jelly as an extraordinary maternal gift for overwintering insect nymphs.</title>
        <authorList>
            <person name="Kaiwa N."/>
            <person name="Hosokawa T."/>
            <person name="Nikoh N."/>
            <person name="Meng X.Y."/>
            <person name="Tanahashi M."/>
            <person name="Moriyama M."/>
            <person name="Maeda T."/>
            <person name="Yamaguchi K."/>
            <person name="Shigenobu S."/>
            <person name="Ito M."/>
            <person name="Fukatsu T."/>
        </authorList>
    </citation>
    <scope>NUCLEOTIDE SEQUENCE [LARGE SCALE GENOMIC DNA]</scope>
    <source>
        <strain evidence="12">UwTKB</strain>
    </source>
</reference>
<feature type="domain" description="Manganese/iron superoxide dismutase C-terminal" evidence="10">
    <location>
        <begin position="97"/>
        <end position="201"/>
    </location>
</feature>
<reference evidence="11 12" key="2">
    <citation type="journal article" date="2014" name="Curr. Biol.">
        <title>Symbiont-Supplemented Maternal Investment Underpinning Host's Ecological Adaptation.</title>
        <authorList>
            <person name="Kaiwa N."/>
            <person name="Hosokawa T."/>
            <person name="Nikoh N."/>
            <person name="Tanahashi M."/>
            <person name="Moriyama M."/>
            <person name="Meng X.Y."/>
            <person name="Maeda T."/>
            <person name="Yamaguchi K."/>
            <person name="Shigenobu S."/>
            <person name="Ito M."/>
            <person name="Fukatsu T."/>
        </authorList>
    </citation>
    <scope>NUCLEOTIDE SEQUENCE [LARGE SCALE GENOMIC DNA]</scope>
    <source>
        <strain evidence="11 12">UwTKB</strain>
    </source>
</reference>
<sequence length="209" mass="24808">MTYSLPALSYHYNALEPYFDEKTMKIHHTKHHQAYIDNTNEIIKKNHLEKISINELIKTLQEKPESIRNKLRNNAGGHANHTLFWKILKPNTKITTTFKKIIENQFKTLTNFFNVFEKVALDRFGSGWVWLVKKDNILEVVSTANQDNPLMGKEITGVNDSYPVFGLDLWEHAYYLKYQNKKSDYIKAFWKIINWQEVESRFFHNEKLV</sequence>
<dbReference type="SUPFAM" id="SSF46609">
    <property type="entry name" value="Fe,Mn superoxide dismutase (SOD), N-terminal domain"/>
    <property type="match status" value="1"/>
</dbReference>
<evidence type="ECO:0000313" key="12">
    <source>
        <dbReference type="Proteomes" id="UP000031627"/>
    </source>
</evidence>
<dbReference type="PANTHER" id="PTHR43595:SF2">
    <property type="entry name" value="SMALL RIBOSOMAL SUBUNIT PROTEIN MS42"/>
    <property type="match status" value="1"/>
</dbReference>
<evidence type="ECO:0000256" key="4">
    <source>
        <dbReference type="ARBA" id="ARBA00022723"/>
    </source>
</evidence>
<dbReference type="PANTHER" id="PTHR43595">
    <property type="entry name" value="37S RIBOSOMAL PROTEIN S26, MITOCHONDRIAL"/>
    <property type="match status" value="1"/>
</dbReference>
<dbReference type="InterPro" id="IPR019831">
    <property type="entry name" value="Mn/Fe_SOD_N"/>
</dbReference>
<dbReference type="GO" id="GO:0004784">
    <property type="term" value="F:superoxide dismutase activity"/>
    <property type="evidence" value="ECO:0007669"/>
    <property type="project" value="UniProtKB-EC"/>
</dbReference>
<evidence type="ECO:0000256" key="3">
    <source>
        <dbReference type="ARBA" id="ARBA00012682"/>
    </source>
</evidence>
<keyword evidence="4 7" id="KW-0479">Metal-binding</keyword>
<dbReference type="AlphaFoldDB" id="A0A090AR52"/>
<dbReference type="Pfam" id="PF02777">
    <property type="entry name" value="Sod_Fe_C"/>
    <property type="match status" value="1"/>
</dbReference>
<accession>A0A090AR52</accession>
<evidence type="ECO:0000256" key="6">
    <source>
        <dbReference type="ARBA" id="ARBA00049204"/>
    </source>
</evidence>
<dbReference type="InterPro" id="IPR036324">
    <property type="entry name" value="Mn/Fe_SOD_N_sf"/>
</dbReference>
<dbReference type="HOGENOM" id="CLU_031625_0_1_6"/>
<dbReference type="GO" id="GO:0005737">
    <property type="term" value="C:cytoplasm"/>
    <property type="evidence" value="ECO:0007669"/>
    <property type="project" value="TreeGrafter"/>
</dbReference>
<comment type="function">
    <text evidence="1">Destroys superoxide anion radicals which are normally produced within the cells and which are toxic to biological systems.</text>
</comment>
<dbReference type="EMBL" id="AP014521">
    <property type="protein sequence ID" value="BAP58842.1"/>
    <property type="molecule type" value="Genomic_DNA"/>
</dbReference>
<dbReference type="Proteomes" id="UP000031627">
    <property type="component" value="Chromosome"/>
</dbReference>
<dbReference type="OrthoDB" id="9803125at2"/>
<name>A0A090AR52_9ENTR</name>
<dbReference type="Gene3D" id="3.55.40.20">
    <property type="entry name" value="Iron/manganese superoxide dismutase, C-terminal domain"/>
    <property type="match status" value="1"/>
</dbReference>
<dbReference type="STRING" id="1410383.TGUWTKB_6180"/>
<comment type="function">
    <text evidence="8">Destroys radicals which are normally produced within the cells and which are toxic to biological systems.</text>
</comment>
<feature type="binding site" evidence="7">
    <location>
        <position position="81"/>
    </location>
    <ligand>
        <name>Mn(2+)</name>
        <dbReference type="ChEBI" id="CHEBI:29035"/>
    </ligand>
</feature>
<dbReference type="RefSeq" id="WP_041063432.1">
    <property type="nucleotide sequence ID" value="NZ_AP014521.1"/>
</dbReference>
<dbReference type="EC" id="1.15.1.1" evidence="3 8"/>
<dbReference type="PROSITE" id="PS00088">
    <property type="entry name" value="SOD_MN"/>
    <property type="match status" value="1"/>
</dbReference>
<feature type="binding site" evidence="7">
    <location>
        <position position="27"/>
    </location>
    <ligand>
        <name>Mn(2+)</name>
        <dbReference type="ChEBI" id="CHEBI:29035"/>
    </ligand>
</feature>
<keyword evidence="5 8" id="KW-0560">Oxidoreductase</keyword>
<evidence type="ECO:0000256" key="2">
    <source>
        <dbReference type="ARBA" id="ARBA00008714"/>
    </source>
</evidence>
<keyword evidence="12" id="KW-1185">Reference proteome</keyword>
<evidence type="ECO:0000256" key="5">
    <source>
        <dbReference type="ARBA" id="ARBA00023002"/>
    </source>
</evidence>
<dbReference type="GO" id="GO:0046872">
    <property type="term" value="F:metal ion binding"/>
    <property type="evidence" value="ECO:0007669"/>
    <property type="project" value="UniProtKB-KW"/>
</dbReference>
<proteinExistence type="inferred from homology"/>
<dbReference type="FunFam" id="1.10.287.990:FF:000001">
    <property type="entry name" value="Superoxide dismutase"/>
    <property type="match status" value="1"/>
</dbReference>
<dbReference type="Pfam" id="PF00081">
    <property type="entry name" value="Sod_Fe_N"/>
    <property type="match status" value="1"/>
</dbReference>
<dbReference type="PIRSF" id="PIRSF000349">
    <property type="entry name" value="SODismutase"/>
    <property type="match status" value="1"/>
</dbReference>
<evidence type="ECO:0000256" key="1">
    <source>
        <dbReference type="ARBA" id="ARBA00002170"/>
    </source>
</evidence>
<dbReference type="InterPro" id="IPR019833">
    <property type="entry name" value="Mn/Fe_SOD_BS"/>
</dbReference>
<gene>
    <name evidence="11" type="primary">sodA</name>
    <name evidence="11" type="ORF">TGUWTKB_6180</name>
</gene>
<evidence type="ECO:0000259" key="9">
    <source>
        <dbReference type="Pfam" id="PF00081"/>
    </source>
</evidence>
<dbReference type="InterPro" id="IPR036314">
    <property type="entry name" value="SOD_C_sf"/>
</dbReference>
<feature type="domain" description="Manganese/iron superoxide dismutase N-terminal" evidence="9">
    <location>
        <begin position="2"/>
        <end position="88"/>
    </location>
</feature>
<evidence type="ECO:0000256" key="8">
    <source>
        <dbReference type="RuleBase" id="RU000414"/>
    </source>
</evidence>
<comment type="catalytic activity">
    <reaction evidence="6 8">
        <text>2 superoxide + 2 H(+) = H2O2 + O2</text>
        <dbReference type="Rhea" id="RHEA:20696"/>
        <dbReference type="ChEBI" id="CHEBI:15378"/>
        <dbReference type="ChEBI" id="CHEBI:15379"/>
        <dbReference type="ChEBI" id="CHEBI:16240"/>
        <dbReference type="ChEBI" id="CHEBI:18421"/>
        <dbReference type="EC" id="1.15.1.1"/>
    </reaction>
</comment>
<comment type="similarity">
    <text evidence="2 8">Belongs to the iron/manganese superoxide dismutase family.</text>
</comment>
<feature type="binding site" evidence="7">
    <location>
        <position position="172"/>
    </location>
    <ligand>
        <name>Mn(2+)</name>
        <dbReference type="ChEBI" id="CHEBI:29035"/>
    </ligand>
</feature>
<organism evidence="11 12">
    <name type="scientific">Candidatus Tachikawaea gelatinosa</name>
    <dbReference type="NCBI Taxonomy" id="1410383"/>
    <lineage>
        <taxon>Bacteria</taxon>
        <taxon>Pseudomonadati</taxon>
        <taxon>Pseudomonadota</taxon>
        <taxon>Gammaproteobacteria</taxon>
        <taxon>Enterobacterales</taxon>
        <taxon>Enterobacteriaceae</taxon>
        <taxon>Candidatus Tachikawaea</taxon>
    </lineage>
</organism>
<dbReference type="InterPro" id="IPR019832">
    <property type="entry name" value="Mn/Fe_SOD_C"/>
</dbReference>
<evidence type="ECO:0000313" key="11">
    <source>
        <dbReference type="EMBL" id="BAP58842.1"/>
    </source>
</evidence>
<dbReference type="InterPro" id="IPR001189">
    <property type="entry name" value="Mn/Fe_SOD"/>
</dbReference>
<dbReference type="Gene3D" id="1.10.287.990">
    <property type="entry name" value="Fe,Mn superoxide dismutase (SOD) domain"/>
    <property type="match status" value="1"/>
</dbReference>
<evidence type="ECO:0000256" key="7">
    <source>
        <dbReference type="PIRSR" id="PIRSR000349-1"/>
    </source>
</evidence>
<feature type="binding site" evidence="7">
    <location>
        <position position="168"/>
    </location>
    <ligand>
        <name>Mn(2+)</name>
        <dbReference type="ChEBI" id="CHEBI:29035"/>
    </ligand>
</feature>
<dbReference type="KEGG" id="sbw:TGUWTKB_6180"/>
<evidence type="ECO:0000259" key="10">
    <source>
        <dbReference type="Pfam" id="PF02777"/>
    </source>
</evidence>